<feature type="region of interest" description="Disordered" evidence="8">
    <location>
        <begin position="1"/>
        <end position="20"/>
    </location>
</feature>
<dbReference type="Gene3D" id="1.10.10.10">
    <property type="entry name" value="Winged helix-like DNA-binding domain superfamily/Winged helix DNA-binding domain"/>
    <property type="match status" value="1"/>
</dbReference>
<dbReference type="PROSITE" id="PS51078">
    <property type="entry name" value="ICLR_ED"/>
    <property type="match status" value="1"/>
</dbReference>
<feature type="domain" description="HTH iclR-type" evidence="9">
    <location>
        <begin position="22"/>
        <end position="85"/>
    </location>
</feature>
<dbReference type="EMBL" id="FNFF01000009">
    <property type="protein sequence ID" value="SDK61512.1"/>
    <property type="molecule type" value="Genomic_DNA"/>
</dbReference>
<dbReference type="InterPro" id="IPR014757">
    <property type="entry name" value="Tscrpt_reg_IclR_C"/>
</dbReference>
<dbReference type="InterPro" id="IPR036388">
    <property type="entry name" value="WH-like_DNA-bd_sf"/>
</dbReference>
<dbReference type="Proteomes" id="UP000199155">
    <property type="component" value="Unassembled WGS sequence"/>
</dbReference>
<keyword evidence="4" id="KW-0010">Activator</keyword>
<evidence type="ECO:0000256" key="2">
    <source>
        <dbReference type="ARBA" id="ARBA00023015"/>
    </source>
</evidence>
<dbReference type="Pfam" id="PF01614">
    <property type="entry name" value="IclR_C"/>
    <property type="match status" value="1"/>
</dbReference>
<evidence type="ECO:0000256" key="4">
    <source>
        <dbReference type="ARBA" id="ARBA00023159"/>
    </source>
</evidence>
<keyword evidence="5" id="KW-0804">Transcription</keyword>
<dbReference type="GO" id="GO:0006071">
    <property type="term" value="P:glycerol metabolic process"/>
    <property type="evidence" value="ECO:0007669"/>
    <property type="project" value="UniProtKB-KW"/>
</dbReference>
<dbReference type="RefSeq" id="WP_093612996.1">
    <property type="nucleotide sequence ID" value="NZ_FNFF01000009.1"/>
</dbReference>
<evidence type="ECO:0000259" key="10">
    <source>
        <dbReference type="PROSITE" id="PS51078"/>
    </source>
</evidence>
<keyword evidence="12" id="KW-1185">Reference proteome</keyword>
<dbReference type="FunFam" id="1.10.10.10:FF:000056">
    <property type="entry name" value="IclR family transcriptional regulator"/>
    <property type="match status" value="1"/>
</dbReference>
<dbReference type="Gene3D" id="3.30.450.40">
    <property type="match status" value="1"/>
</dbReference>
<dbReference type="GO" id="GO:0045892">
    <property type="term" value="P:negative regulation of DNA-templated transcription"/>
    <property type="evidence" value="ECO:0007669"/>
    <property type="project" value="TreeGrafter"/>
</dbReference>
<accession>A0A1G9DC97</accession>
<dbReference type="Pfam" id="PF09339">
    <property type="entry name" value="HTH_IclR"/>
    <property type="match status" value="1"/>
</dbReference>
<dbReference type="GO" id="GO:0003677">
    <property type="term" value="F:DNA binding"/>
    <property type="evidence" value="ECO:0007669"/>
    <property type="project" value="UniProtKB-KW"/>
</dbReference>
<evidence type="ECO:0000313" key="12">
    <source>
        <dbReference type="Proteomes" id="UP000199155"/>
    </source>
</evidence>
<reference evidence="11 12" key="1">
    <citation type="submission" date="2016-10" db="EMBL/GenBank/DDBJ databases">
        <authorList>
            <person name="de Groot N.N."/>
        </authorList>
    </citation>
    <scope>NUCLEOTIDE SEQUENCE [LARGE SCALE GENOMIC DNA]</scope>
    <source>
        <strain evidence="11 12">CGMCC 4.5727</strain>
    </source>
</reference>
<dbReference type="PANTHER" id="PTHR30136">
    <property type="entry name" value="HELIX-TURN-HELIX TRANSCRIPTIONAL REGULATOR, ICLR FAMILY"/>
    <property type="match status" value="1"/>
</dbReference>
<name>A0A1G9DC97_9ACTN</name>
<dbReference type="SUPFAM" id="SSF55781">
    <property type="entry name" value="GAF domain-like"/>
    <property type="match status" value="1"/>
</dbReference>
<evidence type="ECO:0000256" key="8">
    <source>
        <dbReference type="SAM" id="MobiDB-lite"/>
    </source>
</evidence>
<feature type="domain" description="IclR-ED" evidence="10">
    <location>
        <begin position="86"/>
        <end position="270"/>
    </location>
</feature>
<dbReference type="InterPro" id="IPR005471">
    <property type="entry name" value="Tscrpt_reg_IclR_N"/>
</dbReference>
<dbReference type="OrthoDB" id="9000968at2"/>
<evidence type="ECO:0000256" key="5">
    <source>
        <dbReference type="ARBA" id="ARBA00023163"/>
    </source>
</evidence>
<gene>
    <name evidence="11" type="ORF">SAMN05421806_109144</name>
</gene>
<evidence type="ECO:0000259" key="9">
    <source>
        <dbReference type="PROSITE" id="PS51077"/>
    </source>
</evidence>
<keyword evidence="1" id="KW-0319">Glycerol metabolism</keyword>
<evidence type="ECO:0000256" key="3">
    <source>
        <dbReference type="ARBA" id="ARBA00023125"/>
    </source>
</evidence>
<dbReference type="InterPro" id="IPR036390">
    <property type="entry name" value="WH_DNA-bd_sf"/>
</dbReference>
<keyword evidence="3 11" id="KW-0238">DNA-binding</keyword>
<dbReference type="PROSITE" id="PS51077">
    <property type="entry name" value="HTH_ICLR"/>
    <property type="match status" value="1"/>
</dbReference>
<evidence type="ECO:0000256" key="7">
    <source>
        <dbReference type="ARBA" id="ARBA00070406"/>
    </source>
</evidence>
<keyword evidence="2" id="KW-0805">Transcription regulation</keyword>
<comment type="function">
    <text evidence="6">May be an activator protein for the gylABX operon.</text>
</comment>
<sequence length="272" mass="29309">MPEQETPAHAPAQQSPGGVREVKSAARTVELLEVLAARGDRPARLRELAEELGVPRSSMYALLQTLIDRGWVRTDTTGSLYGIGIHALLTGTSYLDSDPRVRAARPFLDEASEALGETIHLARLDGTDVVYLATRESHEYLRTFSRVGRRLPAHAGALGKALLAEDPRRLPAGELAQLTPHTHTDAASLAADLAGVRARGYAIDREEGVLGIAGFGFALRCDEPAVDAVSCSVPVARLTEEHERRIVAVMQEIRTKIEAVAVRASGGAQWKT</sequence>
<dbReference type="InterPro" id="IPR029016">
    <property type="entry name" value="GAF-like_dom_sf"/>
</dbReference>
<protein>
    <recommendedName>
        <fullName evidence="7">Glycerol operon regulatory protein</fullName>
    </recommendedName>
</protein>
<evidence type="ECO:0000256" key="6">
    <source>
        <dbReference type="ARBA" id="ARBA00058938"/>
    </source>
</evidence>
<dbReference type="SUPFAM" id="SSF46785">
    <property type="entry name" value="Winged helix' DNA-binding domain"/>
    <property type="match status" value="1"/>
</dbReference>
<dbReference type="GO" id="GO:0003700">
    <property type="term" value="F:DNA-binding transcription factor activity"/>
    <property type="evidence" value="ECO:0007669"/>
    <property type="project" value="TreeGrafter"/>
</dbReference>
<dbReference type="STRING" id="417292.SAMN05421806_109144"/>
<dbReference type="AlphaFoldDB" id="A0A1G9DC97"/>
<proteinExistence type="predicted"/>
<evidence type="ECO:0000313" key="11">
    <source>
        <dbReference type="EMBL" id="SDK61512.1"/>
    </source>
</evidence>
<evidence type="ECO:0000256" key="1">
    <source>
        <dbReference type="ARBA" id="ARBA00022798"/>
    </source>
</evidence>
<organism evidence="11 12">
    <name type="scientific">Streptomyces indicus</name>
    <dbReference type="NCBI Taxonomy" id="417292"/>
    <lineage>
        <taxon>Bacteria</taxon>
        <taxon>Bacillati</taxon>
        <taxon>Actinomycetota</taxon>
        <taxon>Actinomycetes</taxon>
        <taxon>Kitasatosporales</taxon>
        <taxon>Streptomycetaceae</taxon>
        <taxon>Streptomyces</taxon>
    </lineage>
</organism>
<dbReference type="InterPro" id="IPR050707">
    <property type="entry name" value="HTH_MetabolicPath_Reg"/>
</dbReference>
<dbReference type="PANTHER" id="PTHR30136:SF24">
    <property type="entry name" value="HTH-TYPE TRANSCRIPTIONAL REPRESSOR ALLR"/>
    <property type="match status" value="1"/>
</dbReference>
<dbReference type="SMART" id="SM00346">
    <property type="entry name" value="HTH_ICLR"/>
    <property type="match status" value="1"/>
</dbReference>